<dbReference type="EC" id="3.1.1.-" evidence="6"/>
<comment type="function">
    <text evidence="6">Lipolytic acyl hydrolase (LAH).</text>
</comment>
<dbReference type="Proteomes" id="UP000095767">
    <property type="component" value="Unassembled WGS sequence"/>
</dbReference>
<accession>A0A1E5VEU4</accession>
<dbReference type="InterPro" id="IPR016035">
    <property type="entry name" value="Acyl_Trfase/lysoPLipase"/>
</dbReference>
<name>A0A1E5VEU4_9POAL</name>
<dbReference type="STRING" id="888268.A0A1E5VEU4"/>
<comment type="similarity">
    <text evidence="1 6">Belongs to the patatin family.</text>
</comment>
<keyword evidence="2" id="KW-0611">Plant defense</keyword>
<dbReference type="InterPro" id="IPR002641">
    <property type="entry name" value="PNPLA_dom"/>
</dbReference>
<dbReference type="EMBL" id="LWDX02042121">
    <property type="protein sequence ID" value="OEL23575.1"/>
    <property type="molecule type" value="Genomic_DNA"/>
</dbReference>
<dbReference type="GO" id="GO:0006952">
    <property type="term" value="P:defense response"/>
    <property type="evidence" value="ECO:0007669"/>
    <property type="project" value="UniProtKB-KW"/>
</dbReference>
<evidence type="ECO:0000313" key="8">
    <source>
        <dbReference type="EMBL" id="OEL23575.1"/>
    </source>
</evidence>
<comment type="function">
    <text evidence="4">Possesses non-specific lipolytic acyl hydrolase (LAH) activity. Hydrolyzes phospholipids as well as galactolipids. May play a role in disease resistance.</text>
</comment>
<dbReference type="PANTHER" id="PTHR32176">
    <property type="entry name" value="XYLOSE ISOMERASE"/>
    <property type="match status" value="1"/>
</dbReference>
<dbReference type="Pfam" id="PF01734">
    <property type="entry name" value="Patatin"/>
    <property type="match status" value="1"/>
</dbReference>
<dbReference type="GO" id="GO:0004620">
    <property type="term" value="F:phospholipase activity"/>
    <property type="evidence" value="ECO:0007669"/>
    <property type="project" value="TreeGrafter"/>
</dbReference>
<dbReference type="Gene3D" id="3.40.1090.10">
    <property type="entry name" value="Cytosolic phospholipase A2 catalytic domain"/>
    <property type="match status" value="2"/>
</dbReference>
<sequence>MHNTFRLPHFQPSHLPCRSFVPRCVDVAWNTLMRKGPKYDGNFLHKKIKDLVGDTKLADTLSNVVMPAFDVKRMQPILFNTLEAEREAHKNAYLADVCLATSAAPTFLPARSFCTWDSGGEPHEFQLIDGGVAANNPTMVAMSLLTKEMLRLRRQLDDDRKLPLVQGDDGGVAGNNNNNPTTAAMKALIDTGKAEAGVEPSVYRNILVISIGTGVAKETNMYTAEKCNKWNLLDWVSNNGFNPLIDFLSYASADLVDIQAAVLFEVLSCCKENYLRIQTDELMEDAASVDRATEKNMEELIKFGNKLLKDQVTRVNIETGVYEPVKPGYTNEMALKDFAGKLCKERKLRQTAHE</sequence>
<dbReference type="GO" id="GO:0047372">
    <property type="term" value="F:monoacylglycerol lipase activity"/>
    <property type="evidence" value="ECO:0007669"/>
    <property type="project" value="TreeGrafter"/>
</dbReference>
<comment type="caution">
    <text evidence="5">Lacks conserved residue(s) required for the propagation of feature annotation.</text>
</comment>
<evidence type="ECO:0000256" key="5">
    <source>
        <dbReference type="PROSITE-ProRule" id="PRU01161"/>
    </source>
</evidence>
<dbReference type="AlphaFoldDB" id="A0A1E5VEU4"/>
<comment type="domain">
    <text evidence="6">The nitrogen atoms of the two glycine residues in the GGXR motif define the oxyanion hole, and stabilize the oxyanion that forms during the nucleophilic attack by the catalytic serine during substrate cleavage.</text>
</comment>
<dbReference type="PROSITE" id="PS51635">
    <property type="entry name" value="PNPLA"/>
    <property type="match status" value="1"/>
</dbReference>
<keyword evidence="6" id="KW-0442">Lipid degradation</keyword>
<dbReference type="GO" id="GO:0016042">
    <property type="term" value="P:lipid catabolic process"/>
    <property type="evidence" value="ECO:0007669"/>
    <property type="project" value="UniProtKB-KW"/>
</dbReference>
<dbReference type="PANTHER" id="PTHR32176:SF51">
    <property type="entry name" value="PATATIN"/>
    <property type="match status" value="1"/>
</dbReference>
<dbReference type="SUPFAM" id="SSF52151">
    <property type="entry name" value="FabD/lysophospholipase-like"/>
    <property type="match status" value="2"/>
</dbReference>
<evidence type="ECO:0000313" key="9">
    <source>
        <dbReference type="Proteomes" id="UP000095767"/>
    </source>
</evidence>
<dbReference type="OrthoDB" id="1658288at2759"/>
<keyword evidence="6" id="KW-0378">Hydrolase</keyword>
<feature type="domain" description="PNPLA" evidence="7">
    <location>
        <begin position="1"/>
        <end position="142"/>
    </location>
</feature>
<evidence type="ECO:0000259" key="7">
    <source>
        <dbReference type="PROSITE" id="PS51635"/>
    </source>
</evidence>
<evidence type="ECO:0000256" key="2">
    <source>
        <dbReference type="ARBA" id="ARBA00022821"/>
    </source>
</evidence>
<feature type="short sequence motif" description="DGA/G" evidence="5">
    <location>
        <begin position="129"/>
        <end position="131"/>
    </location>
</feature>
<reference evidence="8 9" key="1">
    <citation type="submission" date="2016-09" db="EMBL/GenBank/DDBJ databases">
        <title>The draft genome of Dichanthelium oligosanthes: A C3 panicoid grass species.</title>
        <authorList>
            <person name="Studer A.J."/>
            <person name="Schnable J.C."/>
            <person name="Brutnell T.P."/>
        </authorList>
    </citation>
    <scope>NUCLEOTIDE SEQUENCE [LARGE SCALE GENOMIC DNA]</scope>
    <source>
        <strain evidence="9">cv. Kellogg 1175</strain>
        <tissue evidence="8">Leaf</tissue>
    </source>
</reference>
<keyword evidence="3 6" id="KW-0443">Lipid metabolism</keyword>
<evidence type="ECO:0000256" key="1">
    <source>
        <dbReference type="ARBA" id="ARBA00010240"/>
    </source>
</evidence>
<evidence type="ECO:0000256" key="3">
    <source>
        <dbReference type="ARBA" id="ARBA00023098"/>
    </source>
</evidence>
<proteinExistence type="inferred from homology"/>
<protein>
    <recommendedName>
        <fullName evidence="6">Patatin</fullName>
        <ecNumber evidence="6">3.1.1.-</ecNumber>
    </recommendedName>
</protein>
<gene>
    <name evidence="8" type="ORF">BAE44_0015406</name>
</gene>
<keyword evidence="9" id="KW-1185">Reference proteome</keyword>
<evidence type="ECO:0000256" key="6">
    <source>
        <dbReference type="RuleBase" id="RU361262"/>
    </source>
</evidence>
<evidence type="ECO:0000256" key="4">
    <source>
        <dbReference type="ARBA" id="ARBA00025642"/>
    </source>
</evidence>
<organism evidence="8 9">
    <name type="scientific">Dichanthelium oligosanthes</name>
    <dbReference type="NCBI Taxonomy" id="888268"/>
    <lineage>
        <taxon>Eukaryota</taxon>
        <taxon>Viridiplantae</taxon>
        <taxon>Streptophyta</taxon>
        <taxon>Embryophyta</taxon>
        <taxon>Tracheophyta</taxon>
        <taxon>Spermatophyta</taxon>
        <taxon>Magnoliopsida</taxon>
        <taxon>Liliopsida</taxon>
        <taxon>Poales</taxon>
        <taxon>Poaceae</taxon>
        <taxon>PACMAD clade</taxon>
        <taxon>Panicoideae</taxon>
        <taxon>Panicodae</taxon>
        <taxon>Paniceae</taxon>
        <taxon>Dichantheliinae</taxon>
        <taxon>Dichanthelium</taxon>
    </lineage>
</organism>
<comment type="caution">
    <text evidence="8">The sequence shown here is derived from an EMBL/GenBank/DDBJ whole genome shotgun (WGS) entry which is preliminary data.</text>
</comment>